<comment type="caution">
    <text evidence="4">The sequence shown here is derived from an EMBL/GenBank/DDBJ whole genome shotgun (WGS) entry which is preliminary data.</text>
</comment>
<keyword evidence="1" id="KW-0539">Nucleus</keyword>
<dbReference type="AlphaFoldDB" id="A0A8S9A1Z9"/>
<dbReference type="PANTHER" id="PTHR47657:SF7">
    <property type="entry name" value="STEROL REGULATORY ELEMENT-BINDING PROTEIN ECM22"/>
    <property type="match status" value="1"/>
</dbReference>
<feature type="region of interest" description="Disordered" evidence="2">
    <location>
        <begin position="60"/>
        <end position="85"/>
    </location>
</feature>
<dbReference type="InterPro" id="IPR052400">
    <property type="entry name" value="Zn2-C6_fungal_TF"/>
</dbReference>
<name>A0A8S9A1Z9_SORMA</name>
<dbReference type="CDD" id="cd00067">
    <property type="entry name" value="GAL4"/>
    <property type="match status" value="1"/>
</dbReference>
<dbReference type="GO" id="GO:0000981">
    <property type="term" value="F:DNA-binding transcription factor activity, RNA polymerase II-specific"/>
    <property type="evidence" value="ECO:0007669"/>
    <property type="project" value="InterPro"/>
</dbReference>
<sequence>MMDFGNTTPEGFIPPEDTLSFDTLENQFLTPPSSGLYLHNNEYTQTPASMTGSSFGTGFGTSSDTTVSRTVTTRRNKPVPRKGHIKSRRGCYTCKRRKVKCSEKLPECDNCTRIGLVCEYPEPPNPSALSRLVTRSGPGGPRASRRDDPPTAAAMVLSTAPSPTTSPSLTPTFTMENLRFFHHFLVAAYPPLPVQADSVWNNVAALSHGVSLFPESHSASHLSLLSTNESSSSSLFSSPPNSSQAALSHRIKSISLLNASLSTPCSSPA</sequence>
<dbReference type="SUPFAM" id="SSF57701">
    <property type="entry name" value="Zn2/Cys6 DNA-binding domain"/>
    <property type="match status" value="1"/>
</dbReference>
<accession>A0A8S9A1Z9</accession>
<organism evidence="4 5">
    <name type="scientific">Sordaria macrospora</name>
    <dbReference type="NCBI Taxonomy" id="5147"/>
    <lineage>
        <taxon>Eukaryota</taxon>
        <taxon>Fungi</taxon>
        <taxon>Dikarya</taxon>
        <taxon>Ascomycota</taxon>
        <taxon>Pezizomycotina</taxon>
        <taxon>Sordariomycetes</taxon>
        <taxon>Sordariomycetidae</taxon>
        <taxon>Sordariales</taxon>
        <taxon>Sordariaceae</taxon>
        <taxon>Sordaria</taxon>
    </lineage>
</organism>
<evidence type="ECO:0000256" key="1">
    <source>
        <dbReference type="ARBA" id="ARBA00023242"/>
    </source>
</evidence>
<dbReference type="InterPro" id="IPR036864">
    <property type="entry name" value="Zn2-C6_fun-type_DNA-bd_sf"/>
</dbReference>
<dbReference type="EMBL" id="NMPR01000014">
    <property type="protein sequence ID" value="KAA8635170.1"/>
    <property type="molecule type" value="Genomic_DNA"/>
</dbReference>
<dbReference type="PANTHER" id="PTHR47657">
    <property type="entry name" value="STEROL REGULATORY ELEMENT-BINDING PROTEIN ECM22"/>
    <property type="match status" value="1"/>
</dbReference>
<dbReference type="PROSITE" id="PS00463">
    <property type="entry name" value="ZN2_CY6_FUNGAL_1"/>
    <property type="match status" value="1"/>
</dbReference>
<dbReference type="VEuPathDB" id="FungiDB:SMAC_06344"/>
<dbReference type="Gene3D" id="4.10.240.10">
    <property type="entry name" value="Zn(2)-C6 fungal-type DNA-binding domain"/>
    <property type="match status" value="1"/>
</dbReference>
<feature type="domain" description="Zn(2)-C6 fungal-type" evidence="3">
    <location>
        <begin position="90"/>
        <end position="120"/>
    </location>
</feature>
<evidence type="ECO:0000256" key="2">
    <source>
        <dbReference type="SAM" id="MobiDB-lite"/>
    </source>
</evidence>
<feature type="compositionally biased region" description="Basic residues" evidence="2">
    <location>
        <begin position="72"/>
        <end position="85"/>
    </location>
</feature>
<evidence type="ECO:0000313" key="5">
    <source>
        <dbReference type="Proteomes" id="UP000433876"/>
    </source>
</evidence>
<proteinExistence type="predicted"/>
<evidence type="ECO:0000259" key="3">
    <source>
        <dbReference type="PROSITE" id="PS50048"/>
    </source>
</evidence>
<reference evidence="4 5" key="1">
    <citation type="submission" date="2017-07" db="EMBL/GenBank/DDBJ databases">
        <title>Genome sequence of the Sordaria macrospora wild type strain R19027.</title>
        <authorList>
            <person name="Nowrousian M."/>
            <person name="Teichert I."/>
            <person name="Kueck U."/>
        </authorList>
    </citation>
    <scope>NUCLEOTIDE SEQUENCE [LARGE SCALE GENOMIC DNA]</scope>
    <source>
        <strain evidence="4 5">R19027</strain>
        <tissue evidence="4">Mycelium</tissue>
    </source>
</reference>
<feature type="compositionally biased region" description="Low complexity" evidence="2">
    <location>
        <begin position="60"/>
        <end position="71"/>
    </location>
</feature>
<dbReference type="SMART" id="SM00066">
    <property type="entry name" value="GAL4"/>
    <property type="match status" value="1"/>
</dbReference>
<dbReference type="InterPro" id="IPR001138">
    <property type="entry name" value="Zn2Cys6_DnaBD"/>
</dbReference>
<feature type="region of interest" description="Disordered" evidence="2">
    <location>
        <begin position="127"/>
        <end position="149"/>
    </location>
</feature>
<gene>
    <name evidence="4" type="ORF">SMACR_06344</name>
</gene>
<evidence type="ECO:0000313" key="4">
    <source>
        <dbReference type="EMBL" id="KAA8635170.1"/>
    </source>
</evidence>
<protein>
    <recommendedName>
        <fullName evidence="3">Zn(2)-C6 fungal-type domain-containing protein</fullName>
    </recommendedName>
</protein>
<dbReference type="GO" id="GO:0008270">
    <property type="term" value="F:zinc ion binding"/>
    <property type="evidence" value="ECO:0007669"/>
    <property type="project" value="InterPro"/>
</dbReference>
<dbReference type="Pfam" id="PF00172">
    <property type="entry name" value="Zn_clus"/>
    <property type="match status" value="1"/>
</dbReference>
<dbReference type="Proteomes" id="UP000433876">
    <property type="component" value="Unassembled WGS sequence"/>
</dbReference>
<dbReference type="PROSITE" id="PS50048">
    <property type="entry name" value="ZN2_CY6_FUNGAL_2"/>
    <property type="match status" value="1"/>
</dbReference>